<accession>A0ABY6HWL9</accession>
<dbReference type="InterPro" id="IPR016181">
    <property type="entry name" value="Acyl_CoA_acyltransferase"/>
</dbReference>
<dbReference type="InterPro" id="IPR000182">
    <property type="entry name" value="GNAT_dom"/>
</dbReference>
<feature type="domain" description="N-acetyltransferase" evidence="2">
    <location>
        <begin position="19"/>
        <end position="165"/>
    </location>
</feature>
<dbReference type="Proteomes" id="UP001208689">
    <property type="component" value="Chromosome"/>
</dbReference>
<reference evidence="3" key="1">
    <citation type="submission" date="2022-09" db="EMBL/GenBank/DDBJ databases">
        <title>Actin cytoskeleton and complex cell architecture in an #Asgard archaeon.</title>
        <authorList>
            <person name="Ponce Toledo R.I."/>
            <person name="Schleper C."/>
            <person name="Rodrigues Oliveira T."/>
            <person name="Wollweber F."/>
            <person name="Xu J."/>
            <person name="Rittmann S."/>
            <person name="Klingl A."/>
            <person name="Pilhofer M."/>
        </authorList>
    </citation>
    <scope>NUCLEOTIDE SEQUENCE</scope>
    <source>
        <strain evidence="3">B-35</strain>
    </source>
</reference>
<evidence type="ECO:0000313" key="4">
    <source>
        <dbReference type="Proteomes" id="UP001208689"/>
    </source>
</evidence>
<keyword evidence="4" id="KW-1185">Reference proteome</keyword>
<dbReference type="PANTHER" id="PTHR13947:SF37">
    <property type="entry name" value="LD18367P"/>
    <property type="match status" value="1"/>
</dbReference>
<protein>
    <recommendedName>
        <fullName evidence="2">N-acetyltransferase domain-containing protein</fullName>
    </recommendedName>
</protein>
<evidence type="ECO:0000313" key="3">
    <source>
        <dbReference type="EMBL" id="UYP46981.1"/>
    </source>
</evidence>
<evidence type="ECO:0000256" key="1">
    <source>
        <dbReference type="ARBA" id="ARBA00022679"/>
    </source>
</evidence>
<proteinExistence type="predicted"/>
<dbReference type="EMBL" id="CP104013">
    <property type="protein sequence ID" value="UYP46981.1"/>
    <property type="molecule type" value="Genomic_DNA"/>
</dbReference>
<dbReference type="InterPro" id="IPR050769">
    <property type="entry name" value="NAT_camello-type"/>
</dbReference>
<dbReference type="Gene3D" id="3.40.630.30">
    <property type="match status" value="1"/>
</dbReference>
<gene>
    <name evidence="3" type="ORF">NEF87_003266</name>
</gene>
<keyword evidence="1" id="KW-0808">Transferase</keyword>
<dbReference type="CDD" id="cd04301">
    <property type="entry name" value="NAT_SF"/>
    <property type="match status" value="1"/>
</dbReference>
<dbReference type="SUPFAM" id="SSF55729">
    <property type="entry name" value="Acyl-CoA N-acyltransferases (Nat)"/>
    <property type="match status" value="1"/>
</dbReference>
<evidence type="ECO:0000259" key="2">
    <source>
        <dbReference type="PROSITE" id="PS51186"/>
    </source>
</evidence>
<dbReference type="PANTHER" id="PTHR13947">
    <property type="entry name" value="GNAT FAMILY N-ACETYLTRANSFERASE"/>
    <property type="match status" value="1"/>
</dbReference>
<dbReference type="Pfam" id="PF00583">
    <property type="entry name" value="Acetyltransf_1"/>
    <property type="match status" value="1"/>
</dbReference>
<organism evidence="3 4">
    <name type="scientific">Candidatus Lokiarchaeum ossiferum</name>
    <dbReference type="NCBI Taxonomy" id="2951803"/>
    <lineage>
        <taxon>Archaea</taxon>
        <taxon>Promethearchaeati</taxon>
        <taxon>Promethearchaeota</taxon>
        <taxon>Promethearchaeia</taxon>
        <taxon>Promethearchaeales</taxon>
        <taxon>Promethearchaeaceae</taxon>
        <taxon>Candidatus Lokiarchaeum</taxon>
    </lineage>
</organism>
<sequence length="165" mass="18715">MNPNTAKKKGRSQQICDLIQILPVSDTTVNSAKNLVLAGLKEHWGYIDDTLNPDLYAILDHYIGKGDDFLVGIYENEIICCGALILEENKVGRMQRISVDQNFRGMGLASKIVRSLEKQAKIRGMDRIVVETTNTWSDAIRLYLKNGYTESHRDPEDIHFFKDLS</sequence>
<dbReference type="PROSITE" id="PS51186">
    <property type="entry name" value="GNAT"/>
    <property type="match status" value="1"/>
</dbReference>
<name>A0ABY6HWL9_9ARCH</name>